<dbReference type="PANTHER" id="PTHR12780">
    <property type="entry name" value="RNA POLYMERASE III DNA DIRECTED , 39KD SUBUNIT-RELATED"/>
    <property type="match status" value="1"/>
</dbReference>
<evidence type="ECO:0000256" key="3">
    <source>
        <dbReference type="ARBA" id="ARBA00022478"/>
    </source>
</evidence>
<organism evidence="7 8">
    <name type="scientific">Microthyrium microscopicum</name>
    <dbReference type="NCBI Taxonomy" id="703497"/>
    <lineage>
        <taxon>Eukaryota</taxon>
        <taxon>Fungi</taxon>
        <taxon>Dikarya</taxon>
        <taxon>Ascomycota</taxon>
        <taxon>Pezizomycotina</taxon>
        <taxon>Dothideomycetes</taxon>
        <taxon>Dothideomycetes incertae sedis</taxon>
        <taxon>Microthyriales</taxon>
        <taxon>Microthyriaceae</taxon>
        <taxon>Microthyrium</taxon>
    </lineage>
</organism>
<evidence type="ECO:0008006" key="9">
    <source>
        <dbReference type="Google" id="ProtNLM"/>
    </source>
</evidence>
<dbReference type="GO" id="GO:0006383">
    <property type="term" value="P:transcription by RNA polymerase III"/>
    <property type="evidence" value="ECO:0007669"/>
    <property type="project" value="InterPro"/>
</dbReference>
<keyword evidence="4" id="KW-0804">Transcription</keyword>
<feature type="compositionally biased region" description="Polar residues" evidence="6">
    <location>
        <begin position="282"/>
        <end position="293"/>
    </location>
</feature>
<dbReference type="Pfam" id="PF05158">
    <property type="entry name" value="RNA_pol_Rpc34"/>
    <property type="match status" value="1"/>
</dbReference>
<dbReference type="GO" id="GO:0005737">
    <property type="term" value="C:cytoplasm"/>
    <property type="evidence" value="ECO:0007669"/>
    <property type="project" value="UniProtKB-ARBA"/>
</dbReference>
<keyword evidence="5" id="KW-0539">Nucleus</keyword>
<dbReference type="InterPro" id="IPR007832">
    <property type="entry name" value="RNA_pol_Rpc34"/>
</dbReference>
<evidence type="ECO:0000256" key="2">
    <source>
        <dbReference type="ARBA" id="ARBA00011038"/>
    </source>
</evidence>
<evidence type="ECO:0000313" key="7">
    <source>
        <dbReference type="EMBL" id="KAF2663196.1"/>
    </source>
</evidence>
<evidence type="ECO:0000256" key="6">
    <source>
        <dbReference type="SAM" id="MobiDB-lite"/>
    </source>
</evidence>
<accession>A0A6A6TUS5</accession>
<dbReference type="InterPro" id="IPR036390">
    <property type="entry name" value="WH_DNA-bd_sf"/>
</dbReference>
<evidence type="ECO:0000256" key="1">
    <source>
        <dbReference type="ARBA" id="ARBA00004123"/>
    </source>
</evidence>
<dbReference type="FunFam" id="1.10.10.10:FF:000116">
    <property type="entry name" value="DNA-directed RNA polymerase III subunit RPC6"/>
    <property type="match status" value="1"/>
</dbReference>
<comment type="subcellular location">
    <subcellularLocation>
        <location evidence="1">Nucleus</location>
    </subcellularLocation>
</comment>
<comment type="similarity">
    <text evidence="2">Belongs to the eukaryotic RPC34/RPC39 RNA polymerase subunit family.</text>
</comment>
<evidence type="ECO:0000313" key="8">
    <source>
        <dbReference type="Proteomes" id="UP000799302"/>
    </source>
</evidence>
<dbReference type="GO" id="GO:0005654">
    <property type="term" value="C:nucleoplasm"/>
    <property type="evidence" value="ECO:0007669"/>
    <property type="project" value="UniProtKB-ARBA"/>
</dbReference>
<dbReference type="InterPro" id="IPR036388">
    <property type="entry name" value="WH-like_DNA-bd_sf"/>
</dbReference>
<feature type="compositionally biased region" description="Low complexity" evidence="6">
    <location>
        <begin position="186"/>
        <end position="204"/>
    </location>
</feature>
<gene>
    <name evidence="7" type="ORF">BT63DRAFT_430628</name>
</gene>
<feature type="compositionally biased region" description="Polar residues" evidence="6">
    <location>
        <begin position="69"/>
        <end position="79"/>
    </location>
</feature>
<dbReference type="AlphaFoldDB" id="A0A6A6TUS5"/>
<feature type="region of interest" description="Disordered" evidence="6">
    <location>
        <begin position="1"/>
        <end position="293"/>
    </location>
</feature>
<feature type="region of interest" description="Disordered" evidence="6">
    <location>
        <begin position="493"/>
        <end position="522"/>
    </location>
</feature>
<protein>
    <recommendedName>
        <fullName evidence="9">DNA-directed RNA polymerase III subunit RPC6</fullName>
    </recommendedName>
</protein>
<evidence type="ECO:0000256" key="4">
    <source>
        <dbReference type="ARBA" id="ARBA00023163"/>
    </source>
</evidence>
<feature type="compositionally biased region" description="Acidic residues" evidence="6">
    <location>
        <begin position="165"/>
        <end position="177"/>
    </location>
</feature>
<dbReference type="EMBL" id="MU004247">
    <property type="protein sequence ID" value="KAF2663196.1"/>
    <property type="molecule type" value="Genomic_DNA"/>
</dbReference>
<sequence length="667" mass="72049">MAPKRKRGNNEATQVASGPAGATPEPATKRKKPVKKAAPAASAVAEGISESAAKPVAKRKYTKKAAQDSPATSKATSKRQPAAKRKQTTAEDAQDSPDTAEATPEGDGSVEPAEPVKPVESPEASKPSKPVNSAKSGAKRKRTDDDAAEVSQPKPAAEQEKADSEVTEDPELDEAEPEPAAKRQKPSANASKGSAPAGGASESAAKQKKADNAAEELGLVDGQTEPAAAQTNPNEEATKDAGPTKVVSKPAAKRKSPTTNATEDPGLAEAESGPVVKRKKLNTNAAQGASTTTKNKRDLLYECAVKFVAGKSGTDISKTQLEEFAVTDNDAELMELCNQLLQTQQFRPYKTWNSTVRYRIRSKQDALKLAQLTPDSHLVYQHIEQAGQIGVWKKTLQSKTNMHENTITKTLKDLNSKKLIKEFKTSKNAAKRMYILYNLEPNEESTGGTFYTEGELDDGLVLEVGKFIVDYLQAKTWVAVKPPKVEKPVKVIKGKGKAPTTGKGKEPAESTEKETDQIKPDPPLFRQPIAPNGNPFVPQSADFEDYPTCDDIRKAIIQADFIKDMELGLQDIKKLVAQLVYDDRVEAMAPGRYRAVRTVWQEPGSRDLRILNFIGAVEPDESGFGPGNGFTQSPCGRCPVAKDCRIGGKVNPDTCVYMNEWLDQLAF</sequence>
<dbReference type="OrthoDB" id="613763at2759"/>
<dbReference type="GO" id="GO:0005666">
    <property type="term" value="C:RNA polymerase III complex"/>
    <property type="evidence" value="ECO:0007669"/>
    <property type="project" value="InterPro"/>
</dbReference>
<dbReference type="SUPFAM" id="SSF46785">
    <property type="entry name" value="Winged helix' DNA-binding domain"/>
    <property type="match status" value="1"/>
</dbReference>
<reference evidence="7" key="1">
    <citation type="journal article" date="2020" name="Stud. Mycol.">
        <title>101 Dothideomycetes genomes: a test case for predicting lifestyles and emergence of pathogens.</title>
        <authorList>
            <person name="Haridas S."/>
            <person name="Albert R."/>
            <person name="Binder M."/>
            <person name="Bloem J."/>
            <person name="Labutti K."/>
            <person name="Salamov A."/>
            <person name="Andreopoulos B."/>
            <person name="Baker S."/>
            <person name="Barry K."/>
            <person name="Bills G."/>
            <person name="Bluhm B."/>
            <person name="Cannon C."/>
            <person name="Castanera R."/>
            <person name="Culley D."/>
            <person name="Daum C."/>
            <person name="Ezra D."/>
            <person name="Gonzalez J."/>
            <person name="Henrissat B."/>
            <person name="Kuo A."/>
            <person name="Liang C."/>
            <person name="Lipzen A."/>
            <person name="Lutzoni F."/>
            <person name="Magnuson J."/>
            <person name="Mondo S."/>
            <person name="Nolan M."/>
            <person name="Ohm R."/>
            <person name="Pangilinan J."/>
            <person name="Park H.-J."/>
            <person name="Ramirez L."/>
            <person name="Alfaro M."/>
            <person name="Sun H."/>
            <person name="Tritt A."/>
            <person name="Yoshinaga Y."/>
            <person name="Zwiers L.-H."/>
            <person name="Turgeon B."/>
            <person name="Goodwin S."/>
            <person name="Spatafora J."/>
            <person name="Crous P."/>
            <person name="Grigoriev I."/>
        </authorList>
    </citation>
    <scope>NUCLEOTIDE SEQUENCE</scope>
    <source>
        <strain evidence="7">CBS 115976</strain>
    </source>
</reference>
<dbReference type="Gene3D" id="1.10.10.10">
    <property type="entry name" value="Winged helix-like DNA-binding domain superfamily/Winged helix DNA-binding domain"/>
    <property type="match status" value="1"/>
</dbReference>
<proteinExistence type="inferred from homology"/>
<keyword evidence="3" id="KW-0240">DNA-directed RNA polymerase</keyword>
<feature type="compositionally biased region" description="Low complexity" evidence="6">
    <location>
        <begin position="36"/>
        <end position="45"/>
    </location>
</feature>
<feature type="compositionally biased region" description="Basic and acidic residues" evidence="6">
    <location>
        <begin position="503"/>
        <end position="519"/>
    </location>
</feature>
<dbReference type="InterPro" id="IPR016049">
    <property type="entry name" value="RNA_pol_Rpc34-like"/>
</dbReference>
<dbReference type="Proteomes" id="UP000799302">
    <property type="component" value="Unassembled WGS sequence"/>
</dbReference>
<evidence type="ECO:0000256" key="5">
    <source>
        <dbReference type="ARBA" id="ARBA00023242"/>
    </source>
</evidence>
<name>A0A6A6TUS5_9PEZI</name>
<keyword evidence="8" id="KW-1185">Reference proteome</keyword>